<sequence>MQVFLLPTPATWFALAWEGNGDYIGQTLSVGPDFQAFAYHEIGLSGAVRLKKKLQIGARLKYLIGLADFSLARNNAQFKQEPNTIS</sequence>
<protein>
    <recommendedName>
        <fullName evidence="1">DUF5723 domain-containing protein</fullName>
    </recommendedName>
</protein>
<feature type="domain" description="DUF5723" evidence="1">
    <location>
        <begin position="9"/>
        <end position="83"/>
    </location>
</feature>
<dbReference type="EMBL" id="RCBY01000497">
    <property type="protein sequence ID" value="RQH17657.1"/>
    <property type="molecule type" value="Genomic_DNA"/>
</dbReference>
<evidence type="ECO:0000259" key="1">
    <source>
        <dbReference type="Pfam" id="PF18990"/>
    </source>
</evidence>
<gene>
    <name evidence="2" type="ORF">D5R40_33275</name>
</gene>
<reference evidence="2 3" key="1">
    <citation type="journal article" date="2018" name="ACS Chem. Biol.">
        <title>Ketoreductase domain dysfunction expands chemodiversity: malyngamide biosynthesis in the cyanobacterium Okeania hirsuta.</title>
        <authorList>
            <person name="Moss N.A."/>
            <person name="Leao T."/>
            <person name="Rankin M."/>
            <person name="McCullough T.M."/>
            <person name="Qu P."/>
            <person name="Korobeynikov A."/>
            <person name="Smith J.L."/>
            <person name="Gerwick L."/>
            <person name="Gerwick W.H."/>
        </authorList>
    </citation>
    <scope>NUCLEOTIDE SEQUENCE [LARGE SCALE GENOMIC DNA]</scope>
    <source>
        <strain evidence="2 3">PAB10Feb10-1</strain>
    </source>
</reference>
<dbReference type="AlphaFoldDB" id="A0A3N6NQM2"/>
<dbReference type="Pfam" id="PF18990">
    <property type="entry name" value="DUF5723"/>
    <property type="match status" value="1"/>
</dbReference>
<evidence type="ECO:0000313" key="3">
    <source>
        <dbReference type="Proteomes" id="UP000269154"/>
    </source>
</evidence>
<dbReference type="InterPro" id="IPR043781">
    <property type="entry name" value="DUF5723"/>
</dbReference>
<accession>A0A3N6NQM2</accession>
<name>A0A3N6NQM2_9CYAN</name>
<keyword evidence="3" id="KW-1185">Reference proteome</keyword>
<comment type="caution">
    <text evidence="2">The sequence shown here is derived from an EMBL/GenBank/DDBJ whole genome shotgun (WGS) entry which is preliminary data.</text>
</comment>
<evidence type="ECO:0000313" key="2">
    <source>
        <dbReference type="EMBL" id="RQH17657.1"/>
    </source>
</evidence>
<proteinExistence type="predicted"/>
<dbReference type="Proteomes" id="UP000269154">
    <property type="component" value="Unassembled WGS sequence"/>
</dbReference>
<organism evidence="2 3">
    <name type="scientific">Okeania hirsuta</name>
    <dbReference type="NCBI Taxonomy" id="1458930"/>
    <lineage>
        <taxon>Bacteria</taxon>
        <taxon>Bacillati</taxon>
        <taxon>Cyanobacteriota</taxon>
        <taxon>Cyanophyceae</taxon>
        <taxon>Oscillatoriophycideae</taxon>
        <taxon>Oscillatoriales</taxon>
        <taxon>Microcoleaceae</taxon>
        <taxon>Okeania</taxon>
    </lineage>
</organism>